<dbReference type="Gene3D" id="1.10.443.10">
    <property type="entry name" value="Intergrase catalytic core"/>
    <property type="match status" value="1"/>
</dbReference>
<dbReference type="GO" id="GO:0003677">
    <property type="term" value="F:DNA binding"/>
    <property type="evidence" value="ECO:0007669"/>
    <property type="project" value="UniProtKB-KW"/>
</dbReference>
<dbReference type="Pfam" id="PF00098">
    <property type="entry name" value="zf-CCHC"/>
    <property type="match status" value="1"/>
</dbReference>
<feature type="domain" description="Reverse transcriptase" evidence="6">
    <location>
        <begin position="330"/>
        <end position="530"/>
    </location>
</feature>
<proteinExistence type="predicted"/>
<dbReference type="SUPFAM" id="SSF47823">
    <property type="entry name" value="lambda integrase-like, N-terminal domain"/>
    <property type="match status" value="1"/>
</dbReference>
<organism evidence="7 8">
    <name type="scientific">Pinctada imbricata</name>
    <name type="common">Atlantic pearl-oyster</name>
    <name type="synonym">Pinctada martensii</name>
    <dbReference type="NCBI Taxonomy" id="66713"/>
    <lineage>
        <taxon>Eukaryota</taxon>
        <taxon>Metazoa</taxon>
        <taxon>Spiralia</taxon>
        <taxon>Lophotrochozoa</taxon>
        <taxon>Mollusca</taxon>
        <taxon>Bivalvia</taxon>
        <taxon>Autobranchia</taxon>
        <taxon>Pteriomorphia</taxon>
        <taxon>Pterioida</taxon>
        <taxon>Pterioidea</taxon>
        <taxon>Pteriidae</taxon>
        <taxon>Pinctada</taxon>
    </lineage>
</organism>
<dbReference type="Gene3D" id="4.10.60.10">
    <property type="entry name" value="Zinc finger, CCHC-type"/>
    <property type="match status" value="1"/>
</dbReference>
<name>A0AA88Y3D8_PINIB</name>
<comment type="caution">
    <text evidence="7">The sequence shown here is derived from an EMBL/GenBank/DDBJ whole genome shotgun (WGS) entry which is preliminary data.</text>
</comment>
<protein>
    <recommendedName>
        <fullName evidence="9">CCHC-type domain-containing protein</fullName>
    </recommendedName>
</protein>
<keyword evidence="3" id="KW-0863">Zinc-finger</keyword>
<dbReference type="PANTHER" id="PTHR33050:SF7">
    <property type="entry name" value="RIBONUCLEASE H"/>
    <property type="match status" value="1"/>
</dbReference>
<evidence type="ECO:0000256" key="2">
    <source>
        <dbReference type="ARBA" id="ARBA00023172"/>
    </source>
</evidence>
<evidence type="ECO:0000259" key="6">
    <source>
        <dbReference type="PROSITE" id="PS50878"/>
    </source>
</evidence>
<keyword evidence="2" id="KW-0233">DNA recombination</keyword>
<dbReference type="PROSITE" id="PS50158">
    <property type="entry name" value="ZF_CCHC"/>
    <property type="match status" value="1"/>
</dbReference>
<dbReference type="Gene3D" id="3.10.10.10">
    <property type="entry name" value="HIV Type 1 Reverse Transcriptase, subunit A, domain 1"/>
    <property type="match status" value="1"/>
</dbReference>
<evidence type="ECO:0000256" key="1">
    <source>
        <dbReference type="ARBA" id="ARBA00023125"/>
    </source>
</evidence>
<dbReference type="InterPro" id="IPR043128">
    <property type="entry name" value="Rev_trsase/Diguanyl_cyclase"/>
</dbReference>
<dbReference type="PROSITE" id="PS50878">
    <property type="entry name" value="RT_POL"/>
    <property type="match status" value="1"/>
</dbReference>
<dbReference type="CDD" id="cd09275">
    <property type="entry name" value="RNase_HI_RT_DIRS1"/>
    <property type="match status" value="1"/>
</dbReference>
<dbReference type="GO" id="GO:0008270">
    <property type="term" value="F:zinc ion binding"/>
    <property type="evidence" value="ECO:0007669"/>
    <property type="project" value="UniProtKB-KW"/>
</dbReference>
<dbReference type="PANTHER" id="PTHR33050">
    <property type="entry name" value="REVERSE TRANSCRIPTASE DOMAIN-CONTAINING PROTEIN"/>
    <property type="match status" value="1"/>
</dbReference>
<dbReference type="InterPro" id="IPR001878">
    <property type="entry name" value="Znf_CCHC"/>
</dbReference>
<dbReference type="CDD" id="cd03714">
    <property type="entry name" value="RT_DIRS1"/>
    <property type="match status" value="1"/>
</dbReference>
<dbReference type="InterPro" id="IPR010998">
    <property type="entry name" value="Integrase_recombinase_N"/>
</dbReference>
<feature type="domain" description="CCHC-type" evidence="5">
    <location>
        <begin position="197"/>
        <end position="212"/>
    </location>
</feature>
<dbReference type="AlphaFoldDB" id="A0AA88Y3D8"/>
<accession>A0AA88Y3D8</accession>
<dbReference type="InterPro" id="IPR013762">
    <property type="entry name" value="Integrase-like_cat_sf"/>
</dbReference>
<keyword evidence="3" id="KW-0862">Zinc</keyword>
<dbReference type="Proteomes" id="UP001186944">
    <property type="component" value="Unassembled WGS sequence"/>
</dbReference>
<dbReference type="SUPFAM" id="SSF56672">
    <property type="entry name" value="DNA/RNA polymerases"/>
    <property type="match status" value="1"/>
</dbReference>
<dbReference type="InterPro" id="IPR036875">
    <property type="entry name" value="Znf_CCHC_sf"/>
</dbReference>
<evidence type="ECO:0000256" key="4">
    <source>
        <dbReference type="SAM" id="MobiDB-lite"/>
    </source>
</evidence>
<dbReference type="GO" id="GO:0015074">
    <property type="term" value="P:DNA integration"/>
    <property type="evidence" value="ECO:0007669"/>
    <property type="project" value="InterPro"/>
</dbReference>
<dbReference type="GO" id="GO:0006310">
    <property type="term" value="P:DNA recombination"/>
    <property type="evidence" value="ECO:0007669"/>
    <property type="project" value="UniProtKB-KW"/>
</dbReference>
<sequence>MDAEVQSAIREEVRGAVMSSQNQMLDHIDTLITSKLDTAIQTQREISETQMGKITQDILQHDAYKFNRKSCEDQFKFNTKVTGKLREADAVLESGNIPDARVKISEGIDLIKHRQKLVKMADSSDIGWKLVSEYVANPLAEDSEDEKRINRAYSSANRKIKAEEKKKQQQRRRFRPYPHPSRQSSQSQGKEGRPGVCYNCYKPGHWAAECTEKKRVGGSQLSTIHLNVCKNVHESLTDIVINSGMKVSQIEHSQTKLTETHSSEHQVCEKQLLSESRSPVGRLKSAINKWKISGANSYVLSVIESGYGLPLKKLPPATDIRNNRSALTSGEFVESEIEKLLTLGCIEEVDKSEVHVVNPLTVAENRSGKKRMVLDCRYVNPFLHRYKCKFEDVSVARDLFCTGDFLFKFDLKSAYHHIMILDSHRKYLGFKWDNKDNVRYFLFNVLPFGLATAGYIFTKVTREMIKCWRSEGHRIVMYLDDGLGGHSSYDVALQVSNFIHMSLSEFGFLIAEDKSEWLPKQNLVWLGIEWDLYRGMIFITEERLVRFLDSLNKILREVAFQKELFKVRYVAGITGQIISMQVVLGSICRLKTRELYKCIDKRSNWDSLVPLSNSAVSELDYWRLNVKLLNKQGRAIRPYQVCTLSVYCDASATGYGGYIQTCSLNTGTLDCELDETVSLDCELDETVSLDFELDETVSLDCEQEVCPAGIVLKTITGSWVGNEATKSSTWRELKSVMNLLNEAEPLLSNHTIELHTDNKNVVSILKNGSRIDDLQILSTQVFDLCCRNNVTLVPVWIPRDKNQVADFLSRCADCDDWSMNNDLFQVLDNLWGPHTVDRFSSDGNAKCSRFNSRYWCRGAEAVNCFSQPWVGETNWWVPPPRLICKTIQKSISEKANGTLVVPEWKSAPFWPLLYKDGINLKQRVQEEVDPVISAAKDDASKQYLQKLSDSLAVRLLGSKSDSTVQKYWYSFRKFEQFLASVSVSVSCVLPIHVALYVTSLLEKGSSFSVASSAVYAIKWVFDLRSLPDPTDSSFVKNILESAKRNATKPVNKKDPVSTDMLINLCHMYHDSNDLLIVRNLCMILLGFSGFLRFNEINALKCKDVSVKGDYFVLNISRSKTDQYRDGNTVLISKGQTVACPFNMLQRYISLANIDLSSDHFLFKPICRSRSICKLIFKNKPLSYTSTKENILKLLSLVGGHLNLGLHSLRSGGATTVANTAVKDRNWKRHGRWKSDSSKDGYVVDSVQSRLEVSKNLGL</sequence>
<dbReference type="Gene3D" id="1.10.150.130">
    <property type="match status" value="1"/>
</dbReference>
<dbReference type="InterPro" id="IPR043502">
    <property type="entry name" value="DNA/RNA_pol_sf"/>
</dbReference>
<dbReference type="SMART" id="SM00343">
    <property type="entry name" value="ZnF_C2HC"/>
    <property type="match status" value="1"/>
</dbReference>
<evidence type="ECO:0000313" key="7">
    <source>
        <dbReference type="EMBL" id="KAK3097082.1"/>
    </source>
</evidence>
<dbReference type="InterPro" id="IPR052055">
    <property type="entry name" value="Hepadnavirus_pol/RT"/>
</dbReference>
<evidence type="ECO:0000256" key="3">
    <source>
        <dbReference type="PROSITE-ProRule" id="PRU00047"/>
    </source>
</evidence>
<evidence type="ECO:0000259" key="5">
    <source>
        <dbReference type="PROSITE" id="PS50158"/>
    </source>
</evidence>
<gene>
    <name evidence="7" type="ORF">FSP39_006201</name>
</gene>
<dbReference type="SUPFAM" id="SSF56349">
    <property type="entry name" value="DNA breaking-rejoining enzymes"/>
    <property type="match status" value="1"/>
</dbReference>
<dbReference type="InterPro" id="IPR000477">
    <property type="entry name" value="RT_dom"/>
</dbReference>
<dbReference type="SUPFAM" id="SSF57756">
    <property type="entry name" value="Retrovirus zinc finger-like domains"/>
    <property type="match status" value="1"/>
</dbReference>
<dbReference type="InterPro" id="IPR011010">
    <property type="entry name" value="DNA_brk_join_enz"/>
</dbReference>
<feature type="region of interest" description="Disordered" evidence="4">
    <location>
        <begin position="141"/>
        <end position="194"/>
    </location>
</feature>
<reference evidence="7" key="1">
    <citation type="submission" date="2019-08" db="EMBL/GenBank/DDBJ databases">
        <title>The improved chromosome-level genome for the pearl oyster Pinctada fucata martensii using PacBio sequencing and Hi-C.</title>
        <authorList>
            <person name="Zheng Z."/>
        </authorList>
    </citation>
    <scope>NUCLEOTIDE SEQUENCE</scope>
    <source>
        <strain evidence="7">ZZ-2019</strain>
        <tissue evidence="7">Adductor muscle</tissue>
    </source>
</reference>
<dbReference type="Gene3D" id="3.30.70.270">
    <property type="match status" value="1"/>
</dbReference>
<keyword evidence="1" id="KW-0238">DNA-binding</keyword>
<evidence type="ECO:0000313" key="8">
    <source>
        <dbReference type="Proteomes" id="UP001186944"/>
    </source>
</evidence>
<evidence type="ECO:0008006" key="9">
    <source>
        <dbReference type="Google" id="ProtNLM"/>
    </source>
</evidence>
<keyword evidence="8" id="KW-1185">Reference proteome</keyword>
<keyword evidence="3" id="KW-0479">Metal-binding</keyword>
<dbReference type="EMBL" id="VSWD01000007">
    <property type="protein sequence ID" value="KAK3097082.1"/>
    <property type="molecule type" value="Genomic_DNA"/>
</dbReference>
<dbReference type="Pfam" id="PF00078">
    <property type="entry name" value="RVT_1"/>
    <property type="match status" value="1"/>
</dbReference>